<feature type="transmembrane region" description="Helical" evidence="4">
    <location>
        <begin position="165"/>
        <end position="188"/>
    </location>
</feature>
<dbReference type="GO" id="GO:0005886">
    <property type="term" value="C:plasma membrane"/>
    <property type="evidence" value="ECO:0007669"/>
    <property type="project" value="TreeGrafter"/>
</dbReference>
<dbReference type="AlphaFoldDB" id="A0A6P1VR43"/>
<keyword evidence="3 4" id="KW-0472">Membrane</keyword>
<organism evidence="6 7">
    <name type="scientific">Spirosoma endbachense</name>
    <dbReference type="NCBI Taxonomy" id="2666025"/>
    <lineage>
        <taxon>Bacteria</taxon>
        <taxon>Pseudomonadati</taxon>
        <taxon>Bacteroidota</taxon>
        <taxon>Cytophagia</taxon>
        <taxon>Cytophagales</taxon>
        <taxon>Cytophagaceae</taxon>
        <taxon>Spirosoma</taxon>
    </lineage>
</organism>
<evidence type="ECO:0000256" key="4">
    <source>
        <dbReference type="SAM" id="Phobius"/>
    </source>
</evidence>
<feature type="transmembrane region" description="Helical" evidence="4">
    <location>
        <begin position="101"/>
        <end position="119"/>
    </location>
</feature>
<keyword evidence="1 4" id="KW-0812">Transmembrane</keyword>
<evidence type="ECO:0000313" key="6">
    <source>
        <dbReference type="EMBL" id="QHV95553.1"/>
    </source>
</evidence>
<dbReference type="PANTHER" id="PTHR23521:SF3">
    <property type="entry name" value="MFS TRANSPORTER"/>
    <property type="match status" value="1"/>
</dbReference>
<dbReference type="InterPro" id="IPR011701">
    <property type="entry name" value="MFS"/>
</dbReference>
<evidence type="ECO:0000256" key="3">
    <source>
        <dbReference type="ARBA" id="ARBA00023136"/>
    </source>
</evidence>
<evidence type="ECO:0000259" key="5">
    <source>
        <dbReference type="PROSITE" id="PS50850"/>
    </source>
</evidence>
<feature type="transmembrane region" description="Helical" evidence="4">
    <location>
        <begin position="209"/>
        <end position="231"/>
    </location>
</feature>
<dbReference type="EMBL" id="CP045997">
    <property type="protein sequence ID" value="QHV95553.1"/>
    <property type="molecule type" value="Genomic_DNA"/>
</dbReference>
<dbReference type="InterPro" id="IPR020846">
    <property type="entry name" value="MFS_dom"/>
</dbReference>
<protein>
    <submittedName>
        <fullName evidence="6">MFS transporter</fullName>
    </submittedName>
</protein>
<feature type="transmembrane region" description="Helical" evidence="4">
    <location>
        <begin position="12"/>
        <end position="32"/>
    </location>
</feature>
<evidence type="ECO:0000313" key="7">
    <source>
        <dbReference type="Proteomes" id="UP000464577"/>
    </source>
</evidence>
<dbReference type="InterPro" id="IPR036259">
    <property type="entry name" value="MFS_trans_sf"/>
</dbReference>
<keyword evidence="7" id="KW-1185">Reference proteome</keyword>
<feature type="transmembrane region" description="Helical" evidence="4">
    <location>
        <begin position="251"/>
        <end position="272"/>
    </location>
</feature>
<dbReference type="Gene3D" id="1.20.1250.20">
    <property type="entry name" value="MFS general substrate transporter like domains"/>
    <property type="match status" value="1"/>
</dbReference>
<dbReference type="Proteomes" id="UP000464577">
    <property type="component" value="Chromosome"/>
</dbReference>
<evidence type="ECO:0000256" key="1">
    <source>
        <dbReference type="ARBA" id="ARBA00022692"/>
    </source>
</evidence>
<feature type="transmembrane region" description="Helical" evidence="4">
    <location>
        <begin position="44"/>
        <end position="65"/>
    </location>
</feature>
<reference evidence="6 7" key="1">
    <citation type="submission" date="2019-11" db="EMBL/GenBank/DDBJ databases">
        <title>Spirosoma endbachense sp. nov., isolated from a natural salt meadow.</title>
        <authorList>
            <person name="Rojas J."/>
            <person name="Ambika Manirajan B."/>
            <person name="Ratering S."/>
            <person name="Suarez C."/>
            <person name="Geissler-Plaum R."/>
            <person name="Schnell S."/>
        </authorList>
    </citation>
    <scope>NUCLEOTIDE SEQUENCE [LARGE SCALE GENOMIC DNA]</scope>
    <source>
        <strain evidence="6 7">I-24</strain>
    </source>
</reference>
<sequence length="395" mass="42278">MLTSSRINAQLLVVVFAQFAGTSLWFAGNAILPELQPLLKTAGLTSWITSSVQIGFIAGTLIYAVLAIPDRFRSTQVFLISVTLAAAVNLIWLVLPLKAETVLASRFMTGFFLAGVYPVGMKIAADRFRPVLGRAMGFLVGALVLGTAFPHLIRGLGSSLPYRTLIVSVSLLAISGGVLLAVVVPAKSVQASGNFFRFQALLSLWKPSAFRPAMLGYFGHMWELYTLWAFLPTLIGYYRQQHPDAAITTSLWAFGAIAAGAVGCVGGGYLALRIGSARVARYLLLTSGLCIALTPFLVAAPYYLFGLFLLVWGAAAAGDSPQFSTLVASHAAVDNRGSILTLVTCFGFLLTVVSIQLMAWLVTYLGISGGLFYVLLPGPALGLWAMRQMSRPDRL</sequence>
<dbReference type="PANTHER" id="PTHR23521">
    <property type="entry name" value="TRANSPORTER MFS SUPERFAMILY"/>
    <property type="match status" value="1"/>
</dbReference>
<keyword evidence="2 4" id="KW-1133">Transmembrane helix</keyword>
<feature type="transmembrane region" description="Helical" evidence="4">
    <location>
        <begin position="339"/>
        <end position="361"/>
    </location>
</feature>
<dbReference type="SUPFAM" id="SSF103473">
    <property type="entry name" value="MFS general substrate transporter"/>
    <property type="match status" value="1"/>
</dbReference>
<dbReference type="PROSITE" id="PS50850">
    <property type="entry name" value="MFS"/>
    <property type="match status" value="1"/>
</dbReference>
<accession>A0A6P1VR43</accession>
<dbReference type="RefSeq" id="WP_162385964.1">
    <property type="nucleotide sequence ID" value="NZ_CP045997.1"/>
</dbReference>
<feature type="domain" description="Major facilitator superfamily (MFS) profile" evidence="5">
    <location>
        <begin position="1"/>
        <end position="394"/>
    </location>
</feature>
<feature type="transmembrane region" description="Helical" evidence="4">
    <location>
        <begin position="367"/>
        <end position="386"/>
    </location>
</feature>
<feature type="transmembrane region" description="Helical" evidence="4">
    <location>
        <begin position="77"/>
        <end position="95"/>
    </location>
</feature>
<dbReference type="GO" id="GO:0022857">
    <property type="term" value="F:transmembrane transporter activity"/>
    <property type="evidence" value="ECO:0007669"/>
    <property type="project" value="InterPro"/>
</dbReference>
<feature type="transmembrane region" description="Helical" evidence="4">
    <location>
        <begin position="131"/>
        <end position="153"/>
    </location>
</feature>
<gene>
    <name evidence="6" type="ORF">GJR95_11305</name>
</gene>
<evidence type="ECO:0000256" key="2">
    <source>
        <dbReference type="ARBA" id="ARBA00022989"/>
    </source>
</evidence>
<name>A0A6P1VR43_9BACT</name>
<dbReference type="KEGG" id="senf:GJR95_11305"/>
<feature type="transmembrane region" description="Helical" evidence="4">
    <location>
        <begin position="279"/>
        <end position="296"/>
    </location>
</feature>
<proteinExistence type="predicted"/>
<dbReference type="Pfam" id="PF07690">
    <property type="entry name" value="MFS_1"/>
    <property type="match status" value="1"/>
</dbReference>